<reference evidence="2" key="2">
    <citation type="submission" date="2015-01" db="EMBL/GenBank/DDBJ databases">
        <title>Evolutionary Origins and Diversification of the Mycorrhizal Mutualists.</title>
        <authorList>
            <consortium name="DOE Joint Genome Institute"/>
            <consortium name="Mycorrhizal Genomics Consortium"/>
            <person name="Kohler A."/>
            <person name="Kuo A."/>
            <person name="Nagy L.G."/>
            <person name="Floudas D."/>
            <person name="Copeland A."/>
            <person name="Barry K.W."/>
            <person name="Cichocki N."/>
            <person name="Veneault-Fourrey C."/>
            <person name="LaButti K."/>
            <person name="Lindquist E.A."/>
            <person name="Lipzen A."/>
            <person name="Lundell T."/>
            <person name="Morin E."/>
            <person name="Murat C."/>
            <person name="Riley R."/>
            <person name="Ohm R."/>
            <person name="Sun H."/>
            <person name="Tunlid A."/>
            <person name="Henrissat B."/>
            <person name="Grigoriev I.V."/>
            <person name="Hibbett D.S."/>
            <person name="Martin F."/>
        </authorList>
    </citation>
    <scope>NUCLEOTIDE SEQUENCE [LARGE SCALE GENOMIC DNA]</scope>
    <source>
        <strain evidence="2">MUT 4182</strain>
    </source>
</reference>
<name>A0A0C3Q5X3_9AGAM</name>
<sequence>MQLFPGDSMAKDFEDDMEYTKHLTISFSDHDHNQYQQLHPNLPSRAIFPNLTSIHFNLLEGVEGVDPGTMRIFLPSTVSLVRVRVSESAGESPEAVLGALAGTELPSFVSFAIETSDFQSGGVLGSNVSQVLHAHQAIETLSIDMGPDNTLYEVLCSAGRLPKLVHLDVIDFDGKTVVEEPEFLSMPHDHLFPVLRTLKLSGAPDFIDTLSSRVNPRYIETINLYLDTYDRYEYFEVDHEAQFRDSLLCLRRFARLRTLVLELGISISDEALNPVLECRELDTLTIVAAQRRSLWLREDSLVNMGKAWPQLKTMNLTLFFGYNSQNKYISLSHLRIIAREFRNLVKLAVRFDATTDGNEEFQFDDSGTMADNELRELDVTWSLIDGETEGKIVPLFRAWWPKLRSVTCETGVPYSRRWASVIKTFQKPDT</sequence>
<gene>
    <name evidence="1" type="ORF">M407DRAFT_224097</name>
</gene>
<organism evidence="1 2">
    <name type="scientific">Tulasnella calospora MUT 4182</name>
    <dbReference type="NCBI Taxonomy" id="1051891"/>
    <lineage>
        <taxon>Eukaryota</taxon>
        <taxon>Fungi</taxon>
        <taxon>Dikarya</taxon>
        <taxon>Basidiomycota</taxon>
        <taxon>Agaricomycotina</taxon>
        <taxon>Agaricomycetes</taxon>
        <taxon>Cantharellales</taxon>
        <taxon>Tulasnellaceae</taxon>
        <taxon>Tulasnella</taxon>
    </lineage>
</organism>
<protein>
    <recommendedName>
        <fullName evidence="3">F-box domain-containing protein</fullName>
    </recommendedName>
</protein>
<dbReference type="Proteomes" id="UP000054248">
    <property type="component" value="Unassembled WGS sequence"/>
</dbReference>
<dbReference type="OrthoDB" id="3218193at2759"/>
<dbReference type="HOGENOM" id="CLU_638081_0_0_1"/>
<dbReference type="Gene3D" id="3.80.10.10">
    <property type="entry name" value="Ribonuclease Inhibitor"/>
    <property type="match status" value="1"/>
</dbReference>
<evidence type="ECO:0008006" key="3">
    <source>
        <dbReference type="Google" id="ProtNLM"/>
    </source>
</evidence>
<evidence type="ECO:0000313" key="2">
    <source>
        <dbReference type="Proteomes" id="UP000054248"/>
    </source>
</evidence>
<dbReference type="EMBL" id="KN823241">
    <property type="protein sequence ID" value="KIO19096.1"/>
    <property type="molecule type" value="Genomic_DNA"/>
</dbReference>
<keyword evidence="2" id="KW-1185">Reference proteome</keyword>
<dbReference type="AlphaFoldDB" id="A0A0C3Q5X3"/>
<reference evidence="1 2" key="1">
    <citation type="submission" date="2014-04" db="EMBL/GenBank/DDBJ databases">
        <authorList>
            <consortium name="DOE Joint Genome Institute"/>
            <person name="Kuo A."/>
            <person name="Girlanda M."/>
            <person name="Perotto S."/>
            <person name="Kohler A."/>
            <person name="Nagy L.G."/>
            <person name="Floudas D."/>
            <person name="Copeland A."/>
            <person name="Barry K.W."/>
            <person name="Cichocki N."/>
            <person name="Veneault-Fourrey C."/>
            <person name="LaButti K."/>
            <person name="Lindquist E.A."/>
            <person name="Lipzen A."/>
            <person name="Lundell T."/>
            <person name="Morin E."/>
            <person name="Murat C."/>
            <person name="Sun H."/>
            <person name="Tunlid A."/>
            <person name="Henrissat B."/>
            <person name="Grigoriev I.V."/>
            <person name="Hibbett D.S."/>
            <person name="Martin F."/>
            <person name="Nordberg H.P."/>
            <person name="Cantor M.N."/>
            <person name="Hua S.X."/>
        </authorList>
    </citation>
    <scope>NUCLEOTIDE SEQUENCE [LARGE SCALE GENOMIC DNA]</scope>
    <source>
        <strain evidence="1 2">MUT 4182</strain>
    </source>
</reference>
<evidence type="ECO:0000313" key="1">
    <source>
        <dbReference type="EMBL" id="KIO19096.1"/>
    </source>
</evidence>
<accession>A0A0C3Q5X3</accession>
<proteinExistence type="predicted"/>
<dbReference type="InterPro" id="IPR032675">
    <property type="entry name" value="LRR_dom_sf"/>
</dbReference>